<dbReference type="InterPro" id="IPR051044">
    <property type="entry name" value="MAG_DAG_Lipase"/>
</dbReference>
<dbReference type="PANTHER" id="PTHR11614">
    <property type="entry name" value="PHOSPHOLIPASE-RELATED"/>
    <property type="match status" value="1"/>
</dbReference>
<keyword evidence="3" id="KW-1185">Reference proteome</keyword>
<evidence type="ECO:0000313" key="3">
    <source>
        <dbReference type="Proteomes" id="UP000780690"/>
    </source>
</evidence>
<dbReference type="Pfam" id="PF12146">
    <property type="entry name" value="Hydrolase_4"/>
    <property type="match status" value="1"/>
</dbReference>
<dbReference type="SUPFAM" id="SSF53474">
    <property type="entry name" value="alpha/beta-Hydrolases"/>
    <property type="match status" value="1"/>
</dbReference>
<evidence type="ECO:0000313" key="2">
    <source>
        <dbReference type="EMBL" id="NIE98927.1"/>
    </source>
</evidence>
<comment type="caution">
    <text evidence="2">The sequence shown here is derived from an EMBL/GenBank/DDBJ whole genome shotgun (WGS) entry which is preliminary data.</text>
</comment>
<dbReference type="Gene3D" id="3.40.50.1820">
    <property type="entry name" value="alpha/beta hydrolase"/>
    <property type="match status" value="1"/>
</dbReference>
<name>A0ABX0QT44_9GAMM</name>
<dbReference type="InterPro" id="IPR029058">
    <property type="entry name" value="AB_hydrolase_fold"/>
</dbReference>
<reference evidence="2 3" key="1">
    <citation type="journal article" date="2019" name="bioRxiv">
        <title>Bacteria contribute to plant secondary compound degradation in a generalist herbivore system.</title>
        <authorList>
            <person name="Francoeur C.B."/>
            <person name="Khadempour L."/>
            <person name="Moreira-Soto R.D."/>
            <person name="Gotting K."/>
            <person name="Book A.J."/>
            <person name="Pinto-Tomas A.A."/>
            <person name="Keefover-Ring K."/>
            <person name="Currie C.R."/>
        </authorList>
    </citation>
    <scope>NUCLEOTIDE SEQUENCE [LARGE SCALE GENOMIC DNA]</scope>
    <source>
        <strain evidence="2 3">Acro-805</strain>
    </source>
</reference>
<accession>A0ABX0QT44</accession>
<organism evidence="2 3">
    <name type="scientific">Candidatus Pantoea formicae</name>
    <dbReference type="NCBI Taxonomy" id="2608355"/>
    <lineage>
        <taxon>Bacteria</taxon>
        <taxon>Pseudomonadati</taxon>
        <taxon>Pseudomonadota</taxon>
        <taxon>Gammaproteobacteria</taxon>
        <taxon>Enterobacterales</taxon>
        <taxon>Erwiniaceae</taxon>
        <taxon>Pantoea</taxon>
    </lineage>
</organism>
<dbReference type="EMBL" id="VWXD01000001">
    <property type="protein sequence ID" value="NIE98927.1"/>
    <property type="molecule type" value="Genomic_DNA"/>
</dbReference>
<protein>
    <submittedName>
        <fullName evidence="2">Lysophospholipase</fullName>
    </submittedName>
</protein>
<sequence>MLDFERFSAAAADYEQSLRSTSSVTTHHEEGLRYRFYEGTHPVKNIVIVYHGGGVNLDAGYGILARQLVAESGLSVCLVDMHGHGESKGIKGHLPDPRLLWQNVDMLITALKRSYPQAQYHLLGHSSGAGMLINYFTCHKPAYRITSLTLLAPELGPFAKGVHRKITTVPFARVTQWPFILNALTRGKLFGNYVAVNLNIPGSIDNDVKNLVRKYSVNMANALTPRSPAKQLSTLPLPTLMLVADKDELFEPKAMEEFAKKYGNHYLSFKLLKDSHHLDCLFHSSFQIGEFIKHVVKSIGPLAGGPKPLPKISE</sequence>
<evidence type="ECO:0000259" key="1">
    <source>
        <dbReference type="Pfam" id="PF12146"/>
    </source>
</evidence>
<gene>
    <name evidence="2" type="ORF">F3J38_02390</name>
</gene>
<proteinExistence type="predicted"/>
<feature type="domain" description="Serine aminopeptidase S33" evidence="1">
    <location>
        <begin position="42"/>
        <end position="277"/>
    </location>
</feature>
<dbReference type="Proteomes" id="UP000780690">
    <property type="component" value="Unassembled WGS sequence"/>
</dbReference>
<dbReference type="InterPro" id="IPR022742">
    <property type="entry name" value="Hydrolase_4"/>
</dbReference>